<proteinExistence type="predicted"/>
<sequence length="292" mass="33210">MELHHTLQLQDKLDDEELAHYLIADYHPDTAHDLYAYGASPDIAPLYIGTDLAELLEYSPYVIRVKSDDTLLNIFHTKAVSGGSWSGILISALAEIAFDDLITHLRQRLIMQFSGNKKGILHFQNPAVAHYFFGESDKRDTALWMGPITHISWYAFPYSAIQGVWCSVSNSLPIKAAELLSDTSNSSWIITPSQQMALEIQYDDKTLSRFFESISISVTDNVEWCNYRQYLNQAESLGLIDNTCIYRYLTLCRQYGKPAESLLKSSYLFSLTGSEKLQYLENTLRKDSLYVS</sequence>
<evidence type="ECO:0000259" key="1">
    <source>
        <dbReference type="Pfam" id="PF13503"/>
    </source>
</evidence>
<evidence type="ECO:0000313" key="2">
    <source>
        <dbReference type="EMBL" id="QDO84265.1"/>
    </source>
</evidence>
<feature type="domain" description="DUF4123" evidence="1">
    <location>
        <begin position="20"/>
        <end position="138"/>
    </location>
</feature>
<protein>
    <submittedName>
        <fullName evidence="2">DUF4123 domain-containing protein</fullName>
    </submittedName>
</protein>
<dbReference type="EMBL" id="CP041614">
    <property type="protein sequence ID" value="QDO84265.1"/>
    <property type="molecule type" value="Genomic_DNA"/>
</dbReference>
<dbReference type="Proteomes" id="UP000315947">
    <property type="component" value="Chromosome"/>
</dbReference>
<gene>
    <name evidence="2" type="ORF">FM037_14770</name>
</gene>
<accession>A0ABX5WYT5</accession>
<dbReference type="InterPro" id="IPR025391">
    <property type="entry name" value="DUF4123"/>
</dbReference>
<name>A0ABX5WYT5_9GAMM</name>
<organism evidence="2 3">
    <name type="scientific">Shewanella psychropiezotolerans</name>
    <dbReference type="NCBI Taxonomy" id="2593655"/>
    <lineage>
        <taxon>Bacteria</taxon>
        <taxon>Pseudomonadati</taxon>
        <taxon>Pseudomonadota</taxon>
        <taxon>Gammaproteobacteria</taxon>
        <taxon>Alteromonadales</taxon>
        <taxon>Shewanellaceae</taxon>
        <taxon>Shewanella</taxon>
    </lineage>
</organism>
<dbReference type="RefSeq" id="WP_144046627.1">
    <property type="nucleotide sequence ID" value="NZ_CP041614.1"/>
</dbReference>
<keyword evidence="3" id="KW-1185">Reference proteome</keyword>
<evidence type="ECO:0000313" key="3">
    <source>
        <dbReference type="Proteomes" id="UP000315947"/>
    </source>
</evidence>
<dbReference type="Pfam" id="PF13503">
    <property type="entry name" value="DUF4123"/>
    <property type="match status" value="1"/>
</dbReference>
<reference evidence="2 3" key="1">
    <citation type="submission" date="2019-07" db="EMBL/GenBank/DDBJ databases">
        <title>Shewanella sp. YLB-06 whole genomic sequence.</title>
        <authorList>
            <person name="Yu L."/>
        </authorList>
    </citation>
    <scope>NUCLEOTIDE SEQUENCE [LARGE SCALE GENOMIC DNA]</scope>
    <source>
        <strain evidence="2 3">YLB-06</strain>
    </source>
</reference>